<keyword evidence="6 13" id="KW-0949">S-adenosyl-L-methionine</keyword>
<comment type="pathway">
    <text evidence="1 13">Cofactor biosynthesis; biotin biosynthesis; biotin from 7,8-diaminononanoate: step 2/2.</text>
</comment>
<dbReference type="GO" id="GO:0051539">
    <property type="term" value="F:4 iron, 4 sulfur cluster binding"/>
    <property type="evidence" value="ECO:0007669"/>
    <property type="project" value="UniProtKB-KW"/>
</dbReference>
<keyword evidence="10 13" id="KW-0408">Iron</keyword>
<comment type="cofactor">
    <cofactor evidence="14">
        <name>[2Fe-2S] cluster</name>
        <dbReference type="ChEBI" id="CHEBI:190135"/>
    </cofactor>
    <text evidence="14">Binds 1 [2Fe-2S] cluster. The cluster is coordinated with 3 cysteines and 1 arginine.</text>
</comment>
<dbReference type="GO" id="GO:0005506">
    <property type="term" value="F:iron ion binding"/>
    <property type="evidence" value="ECO:0007669"/>
    <property type="project" value="UniProtKB-UniRule"/>
</dbReference>
<dbReference type="Gene3D" id="3.20.20.70">
    <property type="entry name" value="Aldolase class I"/>
    <property type="match status" value="1"/>
</dbReference>
<comment type="catalytic activity">
    <reaction evidence="12 13">
        <text>(4R,5S)-dethiobiotin + (sulfur carrier)-SH + 2 reduced [2Fe-2S]-[ferredoxin] + 2 S-adenosyl-L-methionine = (sulfur carrier)-H + biotin + 2 5'-deoxyadenosine + 2 L-methionine + 2 oxidized [2Fe-2S]-[ferredoxin]</text>
        <dbReference type="Rhea" id="RHEA:22060"/>
        <dbReference type="Rhea" id="RHEA-COMP:10000"/>
        <dbReference type="Rhea" id="RHEA-COMP:10001"/>
        <dbReference type="Rhea" id="RHEA-COMP:14737"/>
        <dbReference type="Rhea" id="RHEA-COMP:14739"/>
        <dbReference type="ChEBI" id="CHEBI:17319"/>
        <dbReference type="ChEBI" id="CHEBI:29917"/>
        <dbReference type="ChEBI" id="CHEBI:33737"/>
        <dbReference type="ChEBI" id="CHEBI:33738"/>
        <dbReference type="ChEBI" id="CHEBI:57586"/>
        <dbReference type="ChEBI" id="CHEBI:57844"/>
        <dbReference type="ChEBI" id="CHEBI:59789"/>
        <dbReference type="ChEBI" id="CHEBI:64428"/>
        <dbReference type="ChEBI" id="CHEBI:149473"/>
        <dbReference type="EC" id="2.8.1.6"/>
    </reaction>
</comment>
<evidence type="ECO:0000259" key="15">
    <source>
        <dbReference type="PROSITE" id="PS51918"/>
    </source>
</evidence>
<evidence type="ECO:0000256" key="10">
    <source>
        <dbReference type="ARBA" id="ARBA00023004"/>
    </source>
</evidence>
<dbReference type="PANTHER" id="PTHR22976">
    <property type="entry name" value="BIOTIN SYNTHASE"/>
    <property type="match status" value="1"/>
</dbReference>
<evidence type="ECO:0000313" key="17">
    <source>
        <dbReference type="Proteomes" id="UP000823821"/>
    </source>
</evidence>
<dbReference type="SFLD" id="SFLDG01060">
    <property type="entry name" value="BATS_domain_containing"/>
    <property type="match status" value="1"/>
</dbReference>
<dbReference type="NCBIfam" id="TIGR00433">
    <property type="entry name" value="bioB"/>
    <property type="match status" value="1"/>
</dbReference>
<reference evidence="16" key="1">
    <citation type="journal article" date="2021" name="PeerJ">
        <title>Extensive microbial diversity within the chicken gut microbiome revealed by metagenomics and culture.</title>
        <authorList>
            <person name="Gilroy R."/>
            <person name="Ravi A."/>
            <person name="Getino M."/>
            <person name="Pursley I."/>
            <person name="Horton D.L."/>
            <person name="Alikhan N.F."/>
            <person name="Baker D."/>
            <person name="Gharbi K."/>
            <person name="Hall N."/>
            <person name="Watson M."/>
            <person name="Adriaenssens E.M."/>
            <person name="Foster-Nyarko E."/>
            <person name="Jarju S."/>
            <person name="Secka A."/>
            <person name="Antonio M."/>
            <person name="Oren A."/>
            <person name="Chaudhuri R.R."/>
            <person name="La Ragione R."/>
            <person name="Hildebrand F."/>
            <person name="Pallen M.J."/>
        </authorList>
    </citation>
    <scope>NUCLEOTIDE SEQUENCE</scope>
    <source>
        <strain evidence="16">5032</strain>
    </source>
</reference>
<evidence type="ECO:0000256" key="1">
    <source>
        <dbReference type="ARBA" id="ARBA00004942"/>
    </source>
</evidence>
<keyword evidence="8 13" id="KW-0479">Metal-binding</keyword>
<dbReference type="PANTHER" id="PTHR22976:SF2">
    <property type="entry name" value="BIOTIN SYNTHASE, MITOCHONDRIAL"/>
    <property type="match status" value="1"/>
</dbReference>
<feature type="binding site" evidence="13 14">
    <location>
        <position position="66"/>
    </location>
    <ligand>
        <name>[4Fe-4S] cluster</name>
        <dbReference type="ChEBI" id="CHEBI:49883"/>
        <note>4Fe-4S-S-AdoMet</note>
    </ligand>
</feature>
<dbReference type="GO" id="GO:0004076">
    <property type="term" value="F:biotin synthase activity"/>
    <property type="evidence" value="ECO:0007669"/>
    <property type="project" value="UniProtKB-UniRule"/>
</dbReference>
<evidence type="ECO:0000256" key="2">
    <source>
        <dbReference type="ARBA" id="ARBA00010765"/>
    </source>
</evidence>
<comment type="caution">
    <text evidence="16">The sequence shown here is derived from an EMBL/GenBank/DDBJ whole genome shotgun (WGS) entry which is preliminary data.</text>
</comment>
<evidence type="ECO:0000256" key="11">
    <source>
        <dbReference type="ARBA" id="ARBA00023014"/>
    </source>
</evidence>
<dbReference type="InterPro" id="IPR007197">
    <property type="entry name" value="rSAM"/>
</dbReference>
<keyword evidence="11 13" id="KW-0411">Iron-sulfur</keyword>
<dbReference type="GO" id="GO:0009102">
    <property type="term" value="P:biotin biosynthetic process"/>
    <property type="evidence" value="ECO:0007669"/>
    <property type="project" value="UniProtKB-UniRule"/>
</dbReference>
<dbReference type="InterPro" id="IPR013785">
    <property type="entry name" value="Aldolase_TIM"/>
</dbReference>
<gene>
    <name evidence="13 16" type="primary">bioB</name>
    <name evidence="16" type="ORF">H9784_07175</name>
</gene>
<evidence type="ECO:0000256" key="13">
    <source>
        <dbReference type="HAMAP-Rule" id="MF_01694"/>
    </source>
</evidence>
<dbReference type="PIRSF" id="PIRSF001619">
    <property type="entry name" value="Biotin_synth"/>
    <property type="match status" value="1"/>
</dbReference>
<keyword evidence="5 13" id="KW-0808">Transferase</keyword>
<dbReference type="Pfam" id="PF04055">
    <property type="entry name" value="Radical_SAM"/>
    <property type="match status" value="1"/>
</dbReference>
<dbReference type="CDD" id="cd01335">
    <property type="entry name" value="Radical_SAM"/>
    <property type="match status" value="1"/>
</dbReference>
<reference evidence="16" key="2">
    <citation type="submission" date="2021-04" db="EMBL/GenBank/DDBJ databases">
        <authorList>
            <person name="Gilroy R."/>
        </authorList>
    </citation>
    <scope>NUCLEOTIDE SEQUENCE</scope>
    <source>
        <strain evidence="16">5032</strain>
    </source>
</reference>
<comment type="caution">
    <text evidence="13">Lacks conserved residue(s) required for the propagation of feature annotation.</text>
</comment>
<dbReference type="InterPro" id="IPR006638">
    <property type="entry name" value="Elp3/MiaA/NifB-like_rSAM"/>
</dbReference>
<dbReference type="AlphaFoldDB" id="A0A9D2HP23"/>
<dbReference type="HAMAP" id="MF_01694">
    <property type="entry name" value="BioB"/>
    <property type="match status" value="1"/>
</dbReference>
<feature type="binding site" evidence="13 14">
    <location>
        <position position="69"/>
    </location>
    <ligand>
        <name>[4Fe-4S] cluster</name>
        <dbReference type="ChEBI" id="CHEBI:49883"/>
        <note>4Fe-4S-S-AdoMet</note>
    </ligand>
</feature>
<feature type="binding site" evidence="13 14">
    <location>
        <position position="198"/>
    </location>
    <ligand>
        <name>[2Fe-2S] cluster</name>
        <dbReference type="ChEBI" id="CHEBI:190135"/>
    </ligand>
</feature>
<evidence type="ECO:0000256" key="9">
    <source>
        <dbReference type="ARBA" id="ARBA00022756"/>
    </source>
</evidence>
<protein>
    <recommendedName>
        <fullName evidence="3 13">Biotin synthase</fullName>
        <ecNumber evidence="3 13">2.8.1.6</ecNumber>
    </recommendedName>
</protein>
<evidence type="ECO:0000256" key="5">
    <source>
        <dbReference type="ARBA" id="ARBA00022679"/>
    </source>
</evidence>
<dbReference type="InterPro" id="IPR024177">
    <property type="entry name" value="Biotin_synthase"/>
</dbReference>
<feature type="binding site" evidence="13 14">
    <location>
        <position position="138"/>
    </location>
    <ligand>
        <name>[2Fe-2S] cluster</name>
        <dbReference type="ChEBI" id="CHEBI:190135"/>
    </ligand>
</feature>
<dbReference type="SMART" id="SM00729">
    <property type="entry name" value="Elp3"/>
    <property type="match status" value="1"/>
</dbReference>
<dbReference type="EMBL" id="DWZD01000040">
    <property type="protein sequence ID" value="HJA79329.1"/>
    <property type="molecule type" value="Genomic_DNA"/>
</dbReference>
<proteinExistence type="inferred from homology"/>
<dbReference type="PROSITE" id="PS51918">
    <property type="entry name" value="RADICAL_SAM"/>
    <property type="match status" value="1"/>
</dbReference>
<dbReference type="GO" id="GO:0051537">
    <property type="term" value="F:2 iron, 2 sulfur cluster binding"/>
    <property type="evidence" value="ECO:0007669"/>
    <property type="project" value="UniProtKB-KW"/>
</dbReference>
<keyword evidence="4 13" id="KW-0004">4Fe-4S</keyword>
<dbReference type="SFLD" id="SFLDS00029">
    <property type="entry name" value="Radical_SAM"/>
    <property type="match status" value="1"/>
</dbReference>
<dbReference type="Pfam" id="PF06968">
    <property type="entry name" value="BATS"/>
    <property type="match status" value="1"/>
</dbReference>
<feature type="binding site" evidence="13 14">
    <location>
        <position position="268"/>
    </location>
    <ligand>
        <name>[2Fe-2S] cluster</name>
        <dbReference type="ChEBI" id="CHEBI:190135"/>
    </ligand>
</feature>
<dbReference type="InterPro" id="IPR058240">
    <property type="entry name" value="rSAM_sf"/>
</dbReference>
<evidence type="ECO:0000313" key="16">
    <source>
        <dbReference type="EMBL" id="HJA79329.1"/>
    </source>
</evidence>
<comment type="cofactor">
    <cofactor evidence="13">
        <name>[2Fe-2S] cluster</name>
        <dbReference type="ChEBI" id="CHEBI:190135"/>
    </cofactor>
    <text evidence="13">Binds 1 [2Fe-2S] cluster. The cluster is coordinated with 3 cysteines and 1 arginine.</text>
</comment>
<feature type="binding site" evidence="13 14">
    <location>
        <position position="62"/>
    </location>
    <ligand>
        <name>[4Fe-4S] cluster</name>
        <dbReference type="ChEBI" id="CHEBI:49883"/>
        <note>4Fe-4S-S-AdoMet</note>
    </ligand>
</feature>
<dbReference type="SFLD" id="SFLDG01278">
    <property type="entry name" value="biotin_synthase_like"/>
    <property type="match status" value="1"/>
</dbReference>
<comment type="cofactor">
    <cofactor evidence="13 14">
        <name>[4Fe-4S] cluster</name>
        <dbReference type="ChEBI" id="CHEBI:49883"/>
    </cofactor>
    <text evidence="13 14">Binds 1 [4Fe-4S] cluster. The cluster is coordinated with 3 cysteines and an exchangeable S-adenosyl-L-methionine.</text>
</comment>
<evidence type="ECO:0000256" key="12">
    <source>
        <dbReference type="ARBA" id="ARBA00051157"/>
    </source>
</evidence>
<evidence type="ECO:0000256" key="8">
    <source>
        <dbReference type="ARBA" id="ARBA00022723"/>
    </source>
</evidence>
<accession>A0A9D2HP23</accession>
<comment type="function">
    <text evidence="13">Catalyzes the conversion of dethiobiotin (DTB) to biotin by the insertion of a sulfur atom into dethiobiotin via a radical-based mechanism.</text>
</comment>
<keyword evidence="9 13" id="KW-0093">Biotin biosynthesis</keyword>
<feature type="domain" description="Radical SAM core" evidence="15">
    <location>
        <begin position="45"/>
        <end position="273"/>
    </location>
</feature>
<comment type="subunit">
    <text evidence="13">Homodimer.</text>
</comment>
<sequence length="324" mass="35152">MPHLSSAVSAEILSGAATPAQALQLLQLPDEELFAGAERLRRAAFGTRISLCAIINARSGNCGMDCRFCAQSRHNDTPIDRFPLLDEGLLRQRILDLARWPVGHIGIVTSGGALQAEELASVLRVLAALPEAVRGRVCTSFGRLSPDALRSLARGGVRRFHHNLESSRAFYPRICSTQQWEQRRDTVRHVREAGLSACTGGLFGLGESWEDRIDLAFSLRELGVDSVPINFLHPHPQTPLADRPLLAANEALRIIAVFRHILPTTTLRVCGGRPETLGDRQPDIFRAGANALMTGDYLTTHGCAVERDCAMIAAAGLEVTAPCA</sequence>
<dbReference type="Proteomes" id="UP000823821">
    <property type="component" value="Unassembled WGS sequence"/>
</dbReference>
<evidence type="ECO:0000256" key="7">
    <source>
        <dbReference type="ARBA" id="ARBA00022714"/>
    </source>
</evidence>
<evidence type="ECO:0000256" key="6">
    <source>
        <dbReference type="ARBA" id="ARBA00022691"/>
    </source>
</evidence>
<dbReference type="InterPro" id="IPR010722">
    <property type="entry name" value="BATS_dom"/>
</dbReference>
<evidence type="ECO:0000256" key="4">
    <source>
        <dbReference type="ARBA" id="ARBA00022485"/>
    </source>
</evidence>
<dbReference type="InterPro" id="IPR002684">
    <property type="entry name" value="Biotin_synth/BioAB"/>
</dbReference>
<dbReference type="SUPFAM" id="SSF102114">
    <property type="entry name" value="Radical SAM enzymes"/>
    <property type="match status" value="1"/>
</dbReference>
<dbReference type="SMART" id="SM00876">
    <property type="entry name" value="BATS"/>
    <property type="match status" value="1"/>
</dbReference>
<evidence type="ECO:0000256" key="14">
    <source>
        <dbReference type="PIRSR" id="PIRSR001619-1"/>
    </source>
</evidence>
<organism evidence="16 17">
    <name type="scientific">Candidatus Desulfovibrio intestinavium</name>
    <dbReference type="NCBI Taxonomy" id="2838534"/>
    <lineage>
        <taxon>Bacteria</taxon>
        <taxon>Pseudomonadati</taxon>
        <taxon>Thermodesulfobacteriota</taxon>
        <taxon>Desulfovibrionia</taxon>
        <taxon>Desulfovibrionales</taxon>
        <taxon>Desulfovibrionaceae</taxon>
        <taxon>Desulfovibrio</taxon>
    </lineage>
</organism>
<evidence type="ECO:0000256" key="3">
    <source>
        <dbReference type="ARBA" id="ARBA00012236"/>
    </source>
</evidence>
<dbReference type="EC" id="2.8.1.6" evidence="3 13"/>
<keyword evidence="7 13" id="KW-0001">2Fe-2S</keyword>
<comment type="similarity">
    <text evidence="2 13">Belongs to the radical SAM superfamily. Biotin synthase family.</text>
</comment>
<name>A0A9D2HP23_9BACT</name>